<dbReference type="PANTHER" id="PTHR44733:SF1">
    <property type="entry name" value="DNAJ HOMOLOG SUBFAMILY C MEMBER 22"/>
    <property type="match status" value="1"/>
</dbReference>
<feature type="region of interest" description="Disordered" evidence="1">
    <location>
        <begin position="466"/>
        <end position="494"/>
    </location>
</feature>
<keyword evidence="2" id="KW-0472">Membrane</keyword>
<feature type="domain" description="J" evidence="3">
    <location>
        <begin position="320"/>
        <end position="385"/>
    </location>
</feature>
<dbReference type="Proteomes" id="UP000316726">
    <property type="component" value="Chromosome 2"/>
</dbReference>
<feature type="transmembrane region" description="Helical" evidence="2">
    <location>
        <begin position="49"/>
        <end position="69"/>
    </location>
</feature>
<accession>A0A5B8MH71</accession>
<dbReference type="PROSITE" id="PS50076">
    <property type="entry name" value="DNAJ_2"/>
    <property type="match status" value="1"/>
</dbReference>
<dbReference type="AlphaFoldDB" id="A0A5B8MH71"/>
<feature type="transmembrane region" description="Helical" evidence="2">
    <location>
        <begin position="158"/>
        <end position="175"/>
    </location>
</feature>
<dbReference type="GO" id="GO:0016020">
    <property type="term" value="C:membrane"/>
    <property type="evidence" value="ECO:0007669"/>
    <property type="project" value="TreeGrafter"/>
</dbReference>
<keyword evidence="2" id="KW-1133">Transmembrane helix</keyword>
<feature type="compositionally biased region" description="Basic and acidic residues" evidence="1">
    <location>
        <begin position="485"/>
        <end position="494"/>
    </location>
</feature>
<proteinExistence type="predicted"/>
<dbReference type="Gene3D" id="1.10.287.110">
    <property type="entry name" value="DnaJ domain"/>
    <property type="match status" value="1"/>
</dbReference>
<dbReference type="SMART" id="SM00271">
    <property type="entry name" value="DnaJ"/>
    <property type="match status" value="1"/>
</dbReference>
<dbReference type="OrthoDB" id="10262359at2759"/>
<evidence type="ECO:0000256" key="1">
    <source>
        <dbReference type="SAM" id="MobiDB-lite"/>
    </source>
</evidence>
<feature type="transmembrane region" description="Helical" evidence="2">
    <location>
        <begin position="20"/>
        <end position="43"/>
    </location>
</feature>
<dbReference type="STRING" id="1764295.A0A5B8MH71"/>
<dbReference type="InterPro" id="IPR001623">
    <property type="entry name" value="DnaJ_domain"/>
</dbReference>
<protein>
    <recommendedName>
        <fullName evidence="3">J domain-containing protein</fullName>
    </recommendedName>
</protein>
<evidence type="ECO:0000313" key="5">
    <source>
        <dbReference type="Proteomes" id="UP000316726"/>
    </source>
</evidence>
<keyword evidence="5" id="KW-1185">Reference proteome</keyword>
<name>A0A5B8MH71_9CHLO</name>
<keyword evidence="2" id="KW-0812">Transmembrane</keyword>
<sequence length="494" mass="56402">MAGEGQAKAKKSPATNSGVLFWYLCGGLHHIYLGNVVKGVLFATFLDPYYPSTMWFCGLFCFGWFGNLVREANDDPKYDDEIKEKIKAGKKPSFELIDHFYASYMIEGLSRFIIFNFKYNFFPEWPDMIATLVYLFTGLLCSYCVYASTASKWAHGSLPLVMVSGLLSTVAMVFLDKGAPPRYIPYLISFKEYLPPIVCLLTRRYKKTPSKYTTREHTKLGFIVFLLLWPSYHISTNNWIRNGTVQLLTGKALNHGLPLAEVSHVVGKHAKGSYITAGRMLMWDMYSDKKWTRKPGEKLFAALYAEAYMPWDSEEMTPLEARELLKVDIGADKKKLHKAYRDASRTWHPDKHPDNVKHAEMMQGKISEAKTVLGYYDERVEDGFVHCDEWRRGWGEDFKYKASTRVTQEDNVVHLTKEEMIPFLAENYCAQMKEMYAAIYLQDLLDLGEEPECLQLAEHISEIQGLYDGTPPPLTNPGETTEEGAAEHDDGSAE</sequence>
<dbReference type="Pfam" id="PF00226">
    <property type="entry name" value="DnaJ"/>
    <property type="match status" value="1"/>
</dbReference>
<evidence type="ECO:0000256" key="2">
    <source>
        <dbReference type="SAM" id="Phobius"/>
    </source>
</evidence>
<reference evidence="4 5" key="1">
    <citation type="submission" date="2018-07" db="EMBL/GenBank/DDBJ databases">
        <title>The complete nuclear genome of the prasinophyte Chloropicon primus (CCMP1205).</title>
        <authorList>
            <person name="Pombert J.-F."/>
            <person name="Otis C."/>
            <person name="Turmel M."/>
            <person name="Lemieux C."/>
        </authorList>
    </citation>
    <scope>NUCLEOTIDE SEQUENCE [LARGE SCALE GENOMIC DNA]</scope>
    <source>
        <strain evidence="4 5">CCMP1205</strain>
    </source>
</reference>
<dbReference type="PANTHER" id="PTHR44733">
    <property type="entry name" value="DNAJ HOMOLOG SUBFAMILY C MEMBER 22"/>
    <property type="match status" value="1"/>
</dbReference>
<evidence type="ECO:0000313" key="4">
    <source>
        <dbReference type="EMBL" id="QDZ19055.1"/>
    </source>
</evidence>
<dbReference type="EMBL" id="CP031035">
    <property type="protein sequence ID" value="QDZ19055.1"/>
    <property type="molecule type" value="Genomic_DNA"/>
</dbReference>
<dbReference type="SUPFAM" id="SSF46565">
    <property type="entry name" value="Chaperone J-domain"/>
    <property type="match status" value="1"/>
</dbReference>
<organism evidence="4 5">
    <name type="scientific">Chloropicon primus</name>
    <dbReference type="NCBI Taxonomy" id="1764295"/>
    <lineage>
        <taxon>Eukaryota</taxon>
        <taxon>Viridiplantae</taxon>
        <taxon>Chlorophyta</taxon>
        <taxon>Chloropicophyceae</taxon>
        <taxon>Chloropicales</taxon>
        <taxon>Chloropicaceae</taxon>
        <taxon>Chloropicon</taxon>
    </lineage>
</organism>
<gene>
    <name evidence="4" type="ORF">A3770_02p15730</name>
</gene>
<feature type="transmembrane region" description="Helical" evidence="2">
    <location>
        <begin position="128"/>
        <end position="146"/>
    </location>
</feature>
<dbReference type="CDD" id="cd06257">
    <property type="entry name" value="DnaJ"/>
    <property type="match status" value="1"/>
</dbReference>
<feature type="transmembrane region" description="Helical" evidence="2">
    <location>
        <begin position="100"/>
        <end position="122"/>
    </location>
</feature>
<evidence type="ECO:0000259" key="3">
    <source>
        <dbReference type="PROSITE" id="PS50076"/>
    </source>
</evidence>
<dbReference type="InterPro" id="IPR036869">
    <property type="entry name" value="J_dom_sf"/>
</dbReference>